<gene>
    <name evidence="6" type="ORF">LQV63_07110</name>
</gene>
<protein>
    <recommendedName>
        <fullName evidence="2">histidine kinase</fullName>
        <ecNumber evidence="2">2.7.13.3</ecNumber>
    </recommendedName>
</protein>
<dbReference type="Gene3D" id="1.10.287.130">
    <property type="match status" value="1"/>
</dbReference>
<keyword evidence="3" id="KW-0418">Kinase</keyword>
<reference evidence="6 7" key="1">
    <citation type="submission" date="2021-11" db="EMBL/GenBank/DDBJ databases">
        <title>Draft genome sequence of Paenibacillus profundus YoMME, a new Gram-positive bacteria with exoelectrogenic properties.</title>
        <authorList>
            <person name="Hubenova Y."/>
            <person name="Hubenova E."/>
            <person name="Manasiev Y."/>
            <person name="Peykov S."/>
            <person name="Mitov M."/>
        </authorList>
    </citation>
    <scope>NUCLEOTIDE SEQUENCE [LARGE SCALE GENOMIC DNA]</scope>
    <source>
        <strain evidence="6 7">YoMME</strain>
    </source>
</reference>
<evidence type="ECO:0000256" key="2">
    <source>
        <dbReference type="ARBA" id="ARBA00012438"/>
    </source>
</evidence>
<dbReference type="Proteomes" id="UP001199916">
    <property type="component" value="Unassembled WGS sequence"/>
</dbReference>
<accession>A0ABS8YDH5</accession>
<keyword evidence="7" id="KW-1185">Reference proteome</keyword>
<keyword evidence="3" id="KW-0808">Transferase</keyword>
<dbReference type="PANTHER" id="PTHR43065">
    <property type="entry name" value="SENSOR HISTIDINE KINASE"/>
    <property type="match status" value="1"/>
</dbReference>
<proteinExistence type="predicted"/>
<dbReference type="InterPro" id="IPR003661">
    <property type="entry name" value="HisK_dim/P_dom"/>
</dbReference>
<name>A0ABS8YDH5_9BACL</name>
<evidence type="ECO:0000256" key="3">
    <source>
        <dbReference type="ARBA" id="ARBA00022777"/>
    </source>
</evidence>
<dbReference type="PANTHER" id="PTHR43065:SF34">
    <property type="entry name" value="SPORULATION KINASE A"/>
    <property type="match status" value="1"/>
</dbReference>
<comment type="catalytic activity">
    <reaction evidence="1">
        <text>ATP + protein L-histidine = ADP + protein N-phospho-L-histidine.</text>
        <dbReference type="EC" id="2.7.13.3"/>
    </reaction>
</comment>
<dbReference type="InterPro" id="IPR036097">
    <property type="entry name" value="HisK_dim/P_sf"/>
</dbReference>
<sequence>MEGISIPATYCGERAVIGVFQDVTERKKEEERMLHSEKLSIVGQLAAGIAHEIRNPLTSINGFIKLMRTLKGEKEQYYDIVESELKSIETSMFC</sequence>
<dbReference type="EC" id="2.7.13.3" evidence="2"/>
<evidence type="ECO:0000259" key="5">
    <source>
        <dbReference type="Pfam" id="PF00512"/>
    </source>
</evidence>
<dbReference type="Pfam" id="PF00512">
    <property type="entry name" value="HisKA"/>
    <property type="match status" value="1"/>
</dbReference>
<dbReference type="RefSeq" id="WP_233696157.1">
    <property type="nucleotide sequence ID" value="NZ_JAJNBZ010000003.1"/>
</dbReference>
<comment type="caution">
    <text evidence="6">The sequence shown here is derived from an EMBL/GenBank/DDBJ whole genome shotgun (WGS) entry which is preliminary data.</text>
</comment>
<evidence type="ECO:0000256" key="1">
    <source>
        <dbReference type="ARBA" id="ARBA00000085"/>
    </source>
</evidence>
<evidence type="ECO:0000313" key="6">
    <source>
        <dbReference type="EMBL" id="MCE5169077.1"/>
    </source>
</evidence>
<dbReference type="EMBL" id="JAJNBZ010000003">
    <property type="protein sequence ID" value="MCE5169077.1"/>
    <property type="molecule type" value="Genomic_DNA"/>
</dbReference>
<dbReference type="CDD" id="cd00082">
    <property type="entry name" value="HisKA"/>
    <property type="match status" value="1"/>
</dbReference>
<evidence type="ECO:0000313" key="7">
    <source>
        <dbReference type="Proteomes" id="UP001199916"/>
    </source>
</evidence>
<feature type="domain" description="Signal transduction histidine kinase dimerisation/phosphoacceptor" evidence="5">
    <location>
        <begin position="43"/>
        <end position="89"/>
    </location>
</feature>
<keyword evidence="4" id="KW-0902">Two-component regulatory system</keyword>
<evidence type="ECO:0000256" key="4">
    <source>
        <dbReference type="ARBA" id="ARBA00023012"/>
    </source>
</evidence>
<organism evidence="6 7">
    <name type="scientific">Paenibacillus profundus</name>
    <dbReference type="NCBI Taxonomy" id="1173085"/>
    <lineage>
        <taxon>Bacteria</taxon>
        <taxon>Bacillati</taxon>
        <taxon>Bacillota</taxon>
        <taxon>Bacilli</taxon>
        <taxon>Bacillales</taxon>
        <taxon>Paenibacillaceae</taxon>
        <taxon>Paenibacillus</taxon>
    </lineage>
</organism>
<dbReference type="SUPFAM" id="SSF47384">
    <property type="entry name" value="Homodimeric domain of signal transducing histidine kinase"/>
    <property type="match status" value="1"/>
</dbReference>